<keyword evidence="4" id="KW-1185">Reference proteome</keyword>
<dbReference type="Pfam" id="PF13439">
    <property type="entry name" value="Glyco_transf_4"/>
    <property type="match status" value="1"/>
</dbReference>
<dbReference type="SUPFAM" id="SSF53756">
    <property type="entry name" value="UDP-Glycosyltransferase/glycogen phosphorylase"/>
    <property type="match status" value="1"/>
</dbReference>
<dbReference type="CDD" id="cd03822">
    <property type="entry name" value="GT4_mannosyltransferase-like"/>
    <property type="match status" value="1"/>
</dbReference>
<dbReference type="PANTHER" id="PTHR12526">
    <property type="entry name" value="GLYCOSYLTRANSFERASE"/>
    <property type="match status" value="1"/>
</dbReference>
<protein>
    <submittedName>
        <fullName evidence="3">D-inositol-3-phosphate glycosyltransferase</fullName>
        <ecNumber evidence="3">2.4.1.250</ecNumber>
    </submittedName>
</protein>
<evidence type="ECO:0000259" key="2">
    <source>
        <dbReference type="Pfam" id="PF13439"/>
    </source>
</evidence>
<dbReference type="EC" id="2.4.1.250" evidence="3"/>
<evidence type="ECO:0000313" key="4">
    <source>
        <dbReference type="Proteomes" id="UP000837803"/>
    </source>
</evidence>
<sequence>MKIAFLGNYPPKACGIGTFTNSLARAILSNLKASSIDEYAEIIAMEDASDQHDYPKEVTRCIRPQVPQDYRDTADYLNDGKFDLLLLQHEYGIFGGNDGTHIMHLLDKLRIPLIVTFHTVLKEPSFSQRDVLSRIADRAQAVVVMTQLASKLLDKVFSVAPSKIHVVEHGVPVIESAPRETLRKQLGWSDRRVLFTFGLLGRGKGIETSIRALPAIVARYPDTLYVVLGKTHPHVIKHNGEEYREYLQDLAQELGVGDNLRMISKFASEQELFDCLRAADVYVVPYPNEAQITSGTLAYAVGAGAGIVSTPFWHAAELLREGRGKLFPFHDSQALATTVIGLFDQPAELQAMRERAAAYGAHLLWPKIGKQYLTVLGEAQVAFRTQEAQSRQRTHLPRLKLDHLVRLTDDCGIIQHGKHAIPNRYEGYCLDDNGRALLLVGMLAKDGLADSDLLGRLSDTYISYIFHAQNLDGTFRNFMAYDRRFLERTGSEDSFGRALWGVSFCLAHPVRADQRPLLEEIYLRAIDHLENMTSPRTIAYGVLAASYYLDYKPTDERMLNLLDRMCSRLIDHYNDSRAEGWNWFENYLTYSNGILPFALFRAVNHLNKETIRAVAVESTNFLAEQTIVDGVLSPIGCNKPFTFRKARPQYDQQPIDVMCKVLLFNEACRHQELQPHCANVPIAFAWFTGQNDLKAPMYNPETGGCCDGLMESGVNHNQGAESLIAYLVSRVVIENFTIAHSDKQRVNTPDTGKAALKALLNGFALTEDVVSESDGGAKQATS</sequence>
<dbReference type="GO" id="GO:0102710">
    <property type="term" value="F:D-inositol-3-phosphate glycosyltransferase activity"/>
    <property type="evidence" value="ECO:0007669"/>
    <property type="project" value="UniProtKB-EC"/>
</dbReference>
<reference evidence="3" key="1">
    <citation type="submission" date="2021-12" db="EMBL/GenBank/DDBJ databases">
        <authorList>
            <person name="Rodrigo-Torres L."/>
            <person name="Arahal R. D."/>
            <person name="Lucena T."/>
        </authorList>
    </citation>
    <scope>NUCLEOTIDE SEQUENCE</scope>
    <source>
        <strain evidence="3">CECT 8419</strain>
    </source>
</reference>
<comment type="caution">
    <text evidence="3">The sequence shown here is derived from an EMBL/GenBank/DDBJ whole genome shotgun (WGS) entry which is preliminary data.</text>
</comment>
<dbReference type="Pfam" id="PF00534">
    <property type="entry name" value="Glycos_transf_1"/>
    <property type="match status" value="1"/>
</dbReference>
<gene>
    <name evidence="3" type="primary">mshA_6</name>
    <name evidence="3" type="ORF">LEM8419_02887</name>
</gene>
<dbReference type="InterPro" id="IPR028098">
    <property type="entry name" value="Glyco_trans_4-like_N"/>
</dbReference>
<keyword evidence="3" id="KW-0328">Glycosyltransferase</keyword>
<dbReference type="PANTHER" id="PTHR12526:SF572">
    <property type="entry name" value="BLL5144 PROTEIN"/>
    <property type="match status" value="1"/>
</dbReference>
<keyword evidence="3" id="KW-0808">Transferase</keyword>
<proteinExistence type="predicted"/>
<dbReference type="Gene3D" id="3.40.50.2000">
    <property type="entry name" value="Glycogen Phosphorylase B"/>
    <property type="match status" value="2"/>
</dbReference>
<evidence type="ECO:0000313" key="3">
    <source>
        <dbReference type="EMBL" id="CAH1001972.1"/>
    </source>
</evidence>
<feature type="domain" description="Glycosyltransferase subfamily 4-like N-terminal" evidence="2">
    <location>
        <begin position="56"/>
        <end position="172"/>
    </location>
</feature>
<evidence type="ECO:0000259" key="1">
    <source>
        <dbReference type="Pfam" id="PF00534"/>
    </source>
</evidence>
<organism evidence="3 4">
    <name type="scientific">Neolewinella maritima</name>
    <dbReference type="NCBI Taxonomy" id="1383882"/>
    <lineage>
        <taxon>Bacteria</taxon>
        <taxon>Pseudomonadati</taxon>
        <taxon>Bacteroidota</taxon>
        <taxon>Saprospiria</taxon>
        <taxon>Saprospirales</taxon>
        <taxon>Lewinellaceae</taxon>
        <taxon>Neolewinella</taxon>
    </lineage>
</organism>
<dbReference type="InterPro" id="IPR001296">
    <property type="entry name" value="Glyco_trans_1"/>
</dbReference>
<feature type="domain" description="Glycosyl transferase family 1" evidence="1">
    <location>
        <begin position="179"/>
        <end position="356"/>
    </location>
</feature>
<dbReference type="Proteomes" id="UP000837803">
    <property type="component" value="Unassembled WGS sequence"/>
</dbReference>
<name>A0ABN8F7J8_9BACT</name>
<accession>A0ABN8F7J8</accession>
<dbReference type="EMBL" id="CAKLPZ010000004">
    <property type="protein sequence ID" value="CAH1001972.1"/>
    <property type="molecule type" value="Genomic_DNA"/>
</dbReference>